<dbReference type="AlphaFoldDB" id="A0A7H0LK85"/>
<evidence type="ECO:0000313" key="6">
    <source>
        <dbReference type="Proteomes" id="UP000516148"/>
    </source>
</evidence>
<reference evidence="5 6" key="1">
    <citation type="submission" date="2020-09" db="EMBL/GenBank/DDBJ databases">
        <title>Sphingomonas sp., a new species isolated from pork steak.</title>
        <authorList>
            <person name="Heidler von Heilborn D."/>
        </authorList>
    </citation>
    <scope>NUCLEOTIDE SEQUENCE [LARGE SCALE GENOMIC DNA]</scope>
    <source>
        <strain evidence="6">S8-3T</strain>
    </source>
</reference>
<feature type="chain" id="PRO_5028918939" evidence="4">
    <location>
        <begin position="31"/>
        <end position="687"/>
    </location>
</feature>
<dbReference type="InterPro" id="IPR011990">
    <property type="entry name" value="TPR-like_helical_dom_sf"/>
</dbReference>
<dbReference type="RefSeq" id="WP_187762393.1">
    <property type="nucleotide sequence ID" value="NZ_CP061038.1"/>
</dbReference>
<protein>
    <submittedName>
        <fullName evidence="5">Tetratricopeptide repeat protein</fullName>
    </submittedName>
</protein>
<organism evidence="5 6">
    <name type="scientific">Sphingomonas alpina</name>
    <dbReference type="NCBI Taxonomy" id="653931"/>
    <lineage>
        <taxon>Bacteria</taxon>
        <taxon>Pseudomonadati</taxon>
        <taxon>Pseudomonadota</taxon>
        <taxon>Alphaproteobacteria</taxon>
        <taxon>Sphingomonadales</taxon>
        <taxon>Sphingomonadaceae</taxon>
        <taxon>Sphingomonas</taxon>
    </lineage>
</organism>
<dbReference type="Pfam" id="PF13432">
    <property type="entry name" value="TPR_16"/>
    <property type="match status" value="5"/>
</dbReference>
<feature type="signal peptide" evidence="4">
    <location>
        <begin position="1"/>
        <end position="30"/>
    </location>
</feature>
<accession>A0A7H0LK85</accession>
<sequence>MRDLLAPKSLLRLATAIASSLGAAALLAFAVTTPARADADAARLSLAKSLAMLKTGNISAARNHAQAAIKEDPNWGLAHAVLARAFLSLGDGLGAEGELDRAKAAGFDPKRAQQLYAHAYLLQGDAKRALSTAATVPPRFAGYAVRVGARALAAQGDLPGAQRALANLLSVDPGNSAAWSDLGRVRFDGGDVGGAIEAAVKATALDPANIEALTLRGELVRGQYGLIAALPWFEAALARDAYYHPALIEYASTLGDAGRYGDMLDATRRALAARPGSAQAYYLQAVLAARAGNDDLARTLLQRTGDALNGLPGALLLGGMLDYEAGGYEQAINKWRELVGRQPMNITARRLLGAALLRSGDAQGALDVLRPVAARFDADSYTLTLVARAFERTGERDWAGKFLDRAAFPARDASLPFGTDDSLAVLGGLANDNPDDPVRRVVFLRGLADAGDYGAALAQAQALTRTSPGAPAAWLATGDMLMVMKRYDEASAAYRHAADIRFDEPTMLRTVDALDHAGHRAEAANALALFLSQNPQNIAGQRLAAHWQIAAGEFDAAIETLENLRQRVGNGDAALLTELAYAYIGDGDETTGMTYAKAAYTLAPLNPATTDAYGWALYQSGDNKGAVQLLEKAVSIAPEHAMLRWHLGQAYADFGRGSDARAQIDAALSDPTFTDREAAAALLKTLV</sequence>
<dbReference type="Proteomes" id="UP000516148">
    <property type="component" value="Chromosome"/>
</dbReference>
<evidence type="ECO:0000256" key="3">
    <source>
        <dbReference type="PROSITE-ProRule" id="PRU00339"/>
    </source>
</evidence>
<dbReference type="InterPro" id="IPR019734">
    <property type="entry name" value="TPR_rpt"/>
</dbReference>
<dbReference type="KEGG" id="spap:H3Z74_02220"/>
<evidence type="ECO:0000313" key="5">
    <source>
        <dbReference type="EMBL" id="QNQ10088.1"/>
    </source>
</evidence>
<dbReference type="Pfam" id="PF14559">
    <property type="entry name" value="TPR_19"/>
    <property type="match status" value="1"/>
</dbReference>
<dbReference type="SMART" id="SM00028">
    <property type="entry name" value="TPR"/>
    <property type="match status" value="7"/>
</dbReference>
<feature type="repeat" description="TPR" evidence="3">
    <location>
        <begin position="176"/>
        <end position="209"/>
    </location>
</feature>
<dbReference type="EMBL" id="CP061038">
    <property type="protein sequence ID" value="QNQ10088.1"/>
    <property type="molecule type" value="Genomic_DNA"/>
</dbReference>
<dbReference type="InterPro" id="IPR051012">
    <property type="entry name" value="CellSynth/LPSAsmb/PSIAsmb"/>
</dbReference>
<gene>
    <name evidence="5" type="ORF">H3Z74_02220</name>
</gene>
<keyword evidence="2 3" id="KW-0802">TPR repeat</keyword>
<dbReference type="PANTHER" id="PTHR45586:SF1">
    <property type="entry name" value="LIPOPOLYSACCHARIDE ASSEMBLY PROTEIN B"/>
    <property type="match status" value="1"/>
</dbReference>
<evidence type="ECO:0000256" key="4">
    <source>
        <dbReference type="SAM" id="SignalP"/>
    </source>
</evidence>
<keyword evidence="4" id="KW-0732">Signal</keyword>
<dbReference type="PANTHER" id="PTHR45586">
    <property type="entry name" value="TPR REPEAT-CONTAINING PROTEIN PA4667"/>
    <property type="match status" value="1"/>
</dbReference>
<dbReference type="Gene3D" id="1.25.40.10">
    <property type="entry name" value="Tetratricopeptide repeat domain"/>
    <property type="match status" value="5"/>
</dbReference>
<evidence type="ECO:0000256" key="2">
    <source>
        <dbReference type="ARBA" id="ARBA00022803"/>
    </source>
</evidence>
<keyword evidence="1" id="KW-0677">Repeat</keyword>
<evidence type="ECO:0000256" key="1">
    <source>
        <dbReference type="ARBA" id="ARBA00022737"/>
    </source>
</evidence>
<proteinExistence type="predicted"/>
<name>A0A7H0LK85_9SPHN</name>
<dbReference type="SUPFAM" id="SSF48452">
    <property type="entry name" value="TPR-like"/>
    <property type="match status" value="3"/>
</dbReference>
<dbReference type="PROSITE" id="PS50005">
    <property type="entry name" value="TPR"/>
    <property type="match status" value="1"/>
</dbReference>
<keyword evidence="6" id="KW-1185">Reference proteome</keyword>